<feature type="transmembrane region" description="Helical" evidence="6">
    <location>
        <begin position="392"/>
        <end position="413"/>
    </location>
</feature>
<feature type="transmembrane region" description="Helical" evidence="6">
    <location>
        <begin position="184"/>
        <end position="205"/>
    </location>
</feature>
<dbReference type="Pfam" id="PF00892">
    <property type="entry name" value="EamA"/>
    <property type="match status" value="3"/>
</dbReference>
<protein>
    <submittedName>
        <fullName evidence="8">Drug/metabolite transporter</fullName>
    </submittedName>
</protein>
<feature type="domain" description="EamA" evidence="7">
    <location>
        <begin position="538"/>
        <end position="676"/>
    </location>
</feature>
<feature type="transmembrane region" description="Helical" evidence="6">
    <location>
        <begin position="38"/>
        <end position="59"/>
    </location>
</feature>
<comment type="caution">
    <text evidence="8">The sequence shown here is derived from an EMBL/GenBank/DDBJ whole genome shotgun (WGS) entry which is preliminary data.</text>
</comment>
<feature type="domain" description="EamA" evidence="7">
    <location>
        <begin position="366"/>
        <end position="484"/>
    </location>
</feature>
<feature type="transmembrane region" description="Helical" evidence="6">
    <location>
        <begin position="250"/>
        <end position="272"/>
    </location>
</feature>
<keyword evidence="4 6" id="KW-1133">Transmembrane helix</keyword>
<evidence type="ECO:0000256" key="6">
    <source>
        <dbReference type="SAM" id="Phobius"/>
    </source>
</evidence>
<feature type="transmembrane region" description="Helical" evidence="6">
    <location>
        <begin position="632"/>
        <end position="652"/>
    </location>
</feature>
<organism evidence="8 9">
    <name type="scientific">Corchorus capsularis</name>
    <name type="common">Jute</name>
    <dbReference type="NCBI Taxonomy" id="210143"/>
    <lineage>
        <taxon>Eukaryota</taxon>
        <taxon>Viridiplantae</taxon>
        <taxon>Streptophyta</taxon>
        <taxon>Embryophyta</taxon>
        <taxon>Tracheophyta</taxon>
        <taxon>Spermatophyta</taxon>
        <taxon>Magnoliopsida</taxon>
        <taxon>eudicotyledons</taxon>
        <taxon>Gunneridae</taxon>
        <taxon>Pentapetalae</taxon>
        <taxon>rosids</taxon>
        <taxon>malvids</taxon>
        <taxon>Malvales</taxon>
        <taxon>Malvaceae</taxon>
        <taxon>Grewioideae</taxon>
        <taxon>Apeibeae</taxon>
        <taxon>Corchorus</taxon>
    </lineage>
</organism>
<dbReference type="GO" id="GO:0016020">
    <property type="term" value="C:membrane"/>
    <property type="evidence" value="ECO:0007669"/>
    <property type="project" value="UniProtKB-SubCell"/>
</dbReference>
<feature type="transmembrane region" description="Helical" evidence="6">
    <location>
        <begin position="487"/>
        <end position="507"/>
    </location>
</feature>
<evidence type="ECO:0000256" key="1">
    <source>
        <dbReference type="ARBA" id="ARBA00004141"/>
    </source>
</evidence>
<dbReference type="PANTHER" id="PTHR31218">
    <property type="entry name" value="WAT1-RELATED PROTEIN"/>
    <property type="match status" value="1"/>
</dbReference>
<feature type="transmembrane region" description="Helical" evidence="6">
    <location>
        <begin position="7"/>
        <end position="26"/>
    </location>
</feature>
<keyword evidence="5 6" id="KW-0472">Membrane</keyword>
<dbReference type="SUPFAM" id="SSF103481">
    <property type="entry name" value="Multidrug resistance efflux transporter EmrE"/>
    <property type="match status" value="3"/>
</dbReference>
<dbReference type="OMA" id="MALMEFC"/>
<keyword evidence="9" id="KW-1185">Reference proteome</keyword>
<evidence type="ECO:0000313" key="8">
    <source>
        <dbReference type="EMBL" id="OMO69050.1"/>
    </source>
</evidence>
<feature type="transmembrane region" description="Helical" evidence="6">
    <location>
        <begin position="536"/>
        <end position="556"/>
    </location>
</feature>
<feature type="domain" description="EamA" evidence="7">
    <location>
        <begin position="13"/>
        <end position="128"/>
    </location>
</feature>
<dbReference type="EMBL" id="AWWV01012105">
    <property type="protein sequence ID" value="OMO69050.1"/>
    <property type="molecule type" value="Genomic_DNA"/>
</dbReference>
<dbReference type="GO" id="GO:0022857">
    <property type="term" value="F:transmembrane transporter activity"/>
    <property type="evidence" value="ECO:0007669"/>
    <property type="project" value="InterPro"/>
</dbReference>
<feature type="transmembrane region" description="Helical" evidence="6">
    <location>
        <begin position="71"/>
        <end position="93"/>
    </location>
</feature>
<evidence type="ECO:0000256" key="2">
    <source>
        <dbReference type="ARBA" id="ARBA00007635"/>
    </source>
</evidence>
<gene>
    <name evidence="8" type="ORF">CCACVL1_19671</name>
</gene>
<name>A0A1R3HFC9_COCAP</name>
<evidence type="ECO:0000259" key="7">
    <source>
        <dbReference type="Pfam" id="PF00892"/>
    </source>
</evidence>
<dbReference type="AlphaFoldDB" id="A0A1R3HFC9"/>
<dbReference type="InterPro" id="IPR000620">
    <property type="entry name" value="EamA_dom"/>
</dbReference>
<comment type="subcellular location">
    <subcellularLocation>
        <location evidence="1">Membrane</location>
        <topology evidence="1">Multi-pass membrane protein</topology>
    </subcellularLocation>
</comment>
<keyword evidence="3 6" id="KW-0812">Transmembrane</keyword>
<feature type="transmembrane region" description="Helical" evidence="6">
    <location>
        <begin position="292"/>
        <end position="311"/>
    </location>
</feature>
<feature type="transmembrane region" description="Helical" evidence="6">
    <location>
        <begin position="354"/>
        <end position="380"/>
    </location>
</feature>
<dbReference type="Gramene" id="OMO69050">
    <property type="protein sequence ID" value="OMO69050"/>
    <property type="gene ID" value="CCACVL1_19671"/>
</dbReference>
<accession>A0A1R3HFC9</accession>
<proteinExistence type="inferred from homology"/>
<evidence type="ECO:0000256" key="5">
    <source>
        <dbReference type="ARBA" id="ARBA00023136"/>
    </source>
</evidence>
<dbReference type="Proteomes" id="UP000188268">
    <property type="component" value="Unassembled WGS sequence"/>
</dbReference>
<dbReference type="OrthoDB" id="1931790at2759"/>
<feature type="transmembrane region" description="Helical" evidence="6">
    <location>
        <begin position="568"/>
        <end position="589"/>
    </location>
</feature>
<feature type="transmembrane region" description="Helical" evidence="6">
    <location>
        <begin position="99"/>
        <end position="120"/>
    </location>
</feature>
<reference evidence="8 9" key="1">
    <citation type="submission" date="2013-09" db="EMBL/GenBank/DDBJ databases">
        <title>Corchorus capsularis genome sequencing.</title>
        <authorList>
            <person name="Alam M."/>
            <person name="Haque M.S."/>
            <person name="Islam M.S."/>
            <person name="Emdad E.M."/>
            <person name="Islam M.M."/>
            <person name="Ahmed B."/>
            <person name="Halim A."/>
            <person name="Hossen Q.M.M."/>
            <person name="Hossain M.Z."/>
            <person name="Ahmed R."/>
            <person name="Khan M.M."/>
            <person name="Islam R."/>
            <person name="Rashid M.M."/>
            <person name="Khan S.A."/>
            <person name="Rahman M.S."/>
            <person name="Alam M."/>
        </authorList>
    </citation>
    <scope>NUCLEOTIDE SEQUENCE [LARGE SCALE GENOMIC DNA]</scope>
    <source>
        <strain evidence="9">cv. CVL-1</strain>
        <tissue evidence="8">Whole seedling</tissue>
    </source>
</reference>
<feature type="transmembrane region" description="Helical" evidence="6">
    <location>
        <begin position="455"/>
        <end position="475"/>
    </location>
</feature>
<evidence type="ECO:0000256" key="3">
    <source>
        <dbReference type="ARBA" id="ARBA00022692"/>
    </source>
</evidence>
<dbReference type="InterPro" id="IPR030184">
    <property type="entry name" value="WAT1-related"/>
</dbReference>
<feature type="transmembrane region" description="Helical" evidence="6">
    <location>
        <begin position="658"/>
        <end position="676"/>
    </location>
</feature>
<evidence type="ECO:0000313" key="9">
    <source>
        <dbReference type="Proteomes" id="UP000188268"/>
    </source>
</evidence>
<dbReference type="InterPro" id="IPR037185">
    <property type="entry name" value="EmrE-like"/>
</dbReference>
<feature type="transmembrane region" description="Helical" evidence="6">
    <location>
        <begin position="425"/>
        <end position="449"/>
    </location>
</feature>
<feature type="transmembrane region" description="Helical" evidence="6">
    <location>
        <begin position="217"/>
        <end position="238"/>
    </location>
</feature>
<feature type="non-terminal residue" evidence="8">
    <location>
        <position position="689"/>
    </location>
</feature>
<evidence type="ECO:0000256" key="4">
    <source>
        <dbReference type="ARBA" id="ARBA00022989"/>
    </source>
</evidence>
<sequence length="689" mass="74277">MISYEGLKPYGICIFVNICSAGFNIISKVSLNNGMSGYVLAVYGCALGTLTTALFALIFERKNDSKISMVILRDIFFLGVFAVVLGRTLFYVGLKDTSATAAAALANLLPSMTFILAVLCRMEALNIGKQRSAQAKVGGTIVALAGATLMILYKGPAVFSPHFSAIPSHHSKTSSSSNLPLNKAWVLGSFLIMVSYISASAFFVLQALTVKKYPAPITLTSLTCLSGTILSAIMAAALDHKASSWRLSWDINLVAVVYTGIVVYGLVFYLQILVAQSKGAVFMTAFRPSGTVFTILMGLLILGDALFLGRITAAERKGERSEVSEMLTSMKMEGDEQQQQENAGISGRNRKRKVVVVMSWLNPYAICILLGICSAGFNVISKVSLDTGMSSYVLVFYGCIIGTFTTALFALLFERKKESIKISMVMLKDVFLLGVLGIVLARTSFYLGLKHTSPTAAAALANLLPSMTFILAVLCRMEPLDMSKRSAQAKVGGTLVALAGATIMILYKGRVVFSPHFSAIPSHRSKTSNLPLNKDWIIGSLLIMLAYLSAAAFFLLQSRTGKKYPAPMTLTSLTCLSGTIVSTIIAAALDHKASSWRLSWDINLVAVLYSGIVIYGLTLYLQLLVAKTKGAVFMTAFRPLTTVFTILMGLLILGDALFLGSIVGALLIVIGLYLTLWGKEKEKEKKVLE</sequence>
<feature type="transmembrane region" description="Helical" evidence="6">
    <location>
        <begin position="604"/>
        <end position="625"/>
    </location>
</feature>
<comment type="similarity">
    <text evidence="2">Belongs to the drug/metabolite transporter (DMT) superfamily. Plant drug/metabolite exporter (P-DME) (TC 2.A.7.4) family.</text>
</comment>